<dbReference type="InterPro" id="IPR021395">
    <property type="entry name" value="DUF3035"/>
</dbReference>
<evidence type="ECO:0000256" key="1">
    <source>
        <dbReference type="SAM" id="MobiDB-lite"/>
    </source>
</evidence>
<dbReference type="Proteomes" id="UP000253977">
    <property type="component" value="Unassembled WGS sequence"/>
</dbReference>
<accession>A0A369TY49</accession>
<gene>
    <name evidence="2" type="ORF">DU478_02470</name>
</gene>
<keyword evidence="3" id="KW-1185">Reference proteome</keyword>
<protein>
    <submittedName>
        <fullName evidence="2">DUF3035 domain-containing protein</fullName>
    </submittedName>
</protein>
<name>A0A369TY49_9RHOB</name>
<proteinExistence type="predicted"/>
<dbReference type="Pfam" id="PF11233">
    <property type="entry name" value="DUF3035"/>
    <property type="match status" value="1"/>
</dbReference>
<comment type="caution">
    <text evidence="2">The sequence shown here is derived from an EMBL/GenBank/DDBJ whole genome shotgun (WGS) entry which is preliminary data.</text>
</comment>
<evidence type="ECO:0000313" key="2">
    <source>
        <dbReference type="EMBL" id="RDD67886.1"/>
    </source>
</evidence>
<feature type="region of interest" description="Disordered" evidence="1">
    <location>
        <begin position="1"/>
        <end position="61"/>
    </location>
</feature>
<reference evidence="2 3" key="1">
    <citation type="submission" date="2018-07" db="EMBL/GenBank/DDBJ databases">
        <title>Thalassococcus profundi sp. nov., a marine bacterium isolated from deep seawater of Okinawa Trough.</title>
        <authorList>
            <person name="Yu M."/>
        </authorList>
    </citation>
    <scope>NUCLEOTIDE SEQUENCE [LARGE SCALE GENOMIC DNA]</scope>
    <source>
        <strain evidence="2 3">WRAS1</strain>
    </source>
</reference>
<evidence type="ECO:0000313" key="3">
    <source>
        <dbReference type="Proteomes" id="UP000253977"/>
    </source>
</evidence>
<dbReference type="AlphaFoldDB" id="A0A369TY49"/>
<organism evidence="2 3">
    <name type="scientific">Thalassococcus profundi</name>
    <dbReference type="NCBI Taxonomy" id="2282382"/>
    <lineage>
        <taxon>Bacteria</taxon>
        <taxon>Pseudomonadati</taxon>
        <taxon>Pseudomonadota</taxon>
        <taxon>Alphaproteobacteria</taxon>
        <taxon>Rhodobacterales</taxon>
        <taxon>Roseobacteraceae</taxon>
        <taxon>Thalassococcus</taxon>
    </lineage>
</organism>
<sequence>MGVLAACGRGDPQLRDLNTNRGEPEEFSIVPNKPLTQPDSYAQLPPPTPGGANRTDQTPEADAVAVLGGDPSRLTRGAGVPAADAALVGAATRYGVNGNIRTDLRQEDVAFRKRRSLFNWQIVQDDKYTRAYRPQRLDADAELERWRRAGARTPSAPPEAN</sequence>
<dbReference type="EMBL" id="QPMK01000002">
    <property type="protein sequence ID" value="RDD67886.1"/>
    <property type="molecule type" value="Genomic_DNA"/>
</dbReference>
<dbReference type="OrthoDB" id="7876689at2"/>